<evidence type="ECO:0000313" key="2">
    <source>
        <dbReference type="Proteomes" id="UP000199226"/>
    </source>
</evidence>
<name>A0A1G9S0K1_9SPHI</name>
<sequence length="32" mass="3596">MKKILILLPKKNSFDSISYGKMDSGLFSVTFS</sequence>
<evidence type="ECO:0000313" key="1">
    <source>
        <dbReference type="EMBL" id="SDM29029.1"/>
    </source>
</evidence>
<keyword evidence="2" id="KW-1185">Reference proteome</keyword>
<reference evidence="2" key="1">
    <citation type="submission" date="2016-10" db="EMBL/GenBank/DDBJ databases">
        <authorList>
            <person name="Varghese N."/>
            <person name="Submissions S."/>
        </authorList>
    </citation>
    <scope>NUCLEOTIDE SEQUENCE [LARGE SCALE GENOMIC DNA]</scope>
    <source>
        <strain evidence="2">DSM 24536</strain>
    </source>
</reference>
<dbReference type="EMBL" id="FNHH01000009">
    <property type="protein sequence ID" value="SDM29029.1"/>
    <property type="molecule type" value="Genomic_DNA"/>
</dbReference>
<accession>A0A1G9S0K1</accession>
<protein>
    <submittedName>
        <fullName evidence="1">Uncharacterized protein</fullName>
    </submittedName>
</protein>
<gene>
    <name evidence="1" type="ORF">SAMN05421813_10922</name>
</gene>
<dbReference type="AlphaFoldDB" id="A0A1G9S0K1"/>
<organism evidence="1 2">
    <name type="scientific">Daejeonella rubra</name>
    <dbReference type="NCBI Taxonomy" id="990371"/>
    <lineage>
        <taxon>Bacteria</taxon>
        <taxon>Pseudomonadati</taxon>
        <taxon>Bacteroidota</taxon>
        <taxon>Sphingobacteriia</taxon>
        <taxon>Sphingobacteriales</taxon>
        <taxon>Sphingobacteriaceae</taxon>
        <taxon>Daejeonella</taxon>
    </lineage>
</organism>
<proteinExistence type="predicted"/>
<dbReference type="Proteomes" id="UP000199226">
    <property type="component" value="Unassembled WGS sequence"/>
</dbReference>